<dbReference type="Gene3D" id="3.40.30.10">
    <property type="entry name" value="Glutaredoxin"/>
    <property type="match status" value="1"/>
</dbReference>
<sequence>MSSGQDCVECRQDDVDASQQPPEEAQAEQAPQEAANAALEDPLSPATFVPPAPLPTPNIVIEFCDRCRWQHRATWVSTELMLTFPTPSIRCITLLPQNSEATGGRFRVWLTLAEEAPTLIWDRKVEGGFPELKVLKQRIRDRVQPGKSLGHSDKKHETQA</sequence>
<feature type="compositionally biased region" description="Low complexity" evidence="2">
    <location>
        <begin position="17"/>
        <end position="37"/>
    </location>
</feature>
<evidence type="ECO:0000313" key="4">
    <source>
        <dbReference type="Proteomes" id="UP000703269"/>
    </source>
</evidence>
<name>A0A9P3FXY9_9APHY</name>
<dbReference type="PANTHER" id="PTHR36417">
    <property type="entry name" value="SELENOPROTEIN DOMAIN PROTEIN (AFU_ORTHOLOGUE AFUA_1G05220)"/>
    <property type="match status" value="1"/>
</dbReference>
<feature type="region of interest" description="Disordered" evidence="2">
    <location>
        <begin position="1"/>
        <end position="37"/>
    </location>
</feature>
<evidence type="ECO:0000313" key="3">
    <source>
        <dbReference type="EMBL" id="GJE84623.1"/>
    </source>
</evidence>
<dbReference type="OrthoDB" id="60822at2759"/>
<dbReference type="PANTHER" id="PTHR36417:SF2">
    <property type="entry name" value="SELENOPROTEIN DOMAIN PROTEIN (AFU_ORTHOLOGUE AFUA_1G05220)"/>
    <property type="match status" value="1"/>
</dbReference>
<reference evidence="3 4" key="1">
    <citation type="submission" date="2021-08" db="EMBL/GenBank/DDBJ databases">
        <title>Draft Genome Sequence of Phanerochaete sordida strain YK-624.</title>
        <authorList>
            <person name="Mori T."/>
            <person name="Dohra H."/>
            <person name="Suzuki T."/>
            <person name="Kawagishi H."/>
            <person name="Hirai H."/>
        </authorList>
    </citation>
    <scope>NUCLEOTIDE SEQUENCE [LARGE SCALE GENOMIC DNA]</scope>
    <source>
        <strain evidence="3 4">YK-624</strain>
    </source>
</reference>
<keyword evidence="4" id="KW-1185">Reference proteome</keyword>
<organism evidence="3 4">
    <name type="scientific">Phanerochaete sordida</name>
    <dbReference type="NCBI Taxonomy" id="48140"/>
    <lineage>
        <taxon>Eukaryota</taxon>
        <taxon>Fungi</taxon>
        <taxon>Dikarya</taxon>
        <taxon>Basidiomycota</taxon>
        <taxon>Agaricomycotina</taxon>
        <taxon>Agaricomycetes</taxon>
        <taxon>Polyporales</taxon>
        <taxon>Phanerochaetaceae</taxon>
        <taxon>Phanerochaete</taxon>
    </lineage>
</organism>
<dbReference type="Proteomes" id="UP000703269">
    <property type="component" value="Unassembled WGS sequence"/>
</dbReference>
<proteinExistence type="predicted"/>
<dbReference type="EMBL" id="BPQB01000001">
    <property type="protein sequence ID" value="GJE84623.1"/>
    <property type="molecule type" value="Genomic_DNA"/>
</dbReference>
<dbReference type="InterPro" id="IPR036249">
    <property type="entry name" value="Thioredoxin-like_sf"/>
</dbReference>
<evidence type="ECO:0000256" key="1">
    <source>
        <dbReference type="ARBA" id="ARBA00023284"/>
    </source>
</evidence>
<dbReference type="AlphaFoldDB" id="A0A9P3FXY9"/>
<accession>A0A9P3FXY9</accession>
<keyword evidence="1" id="KW-0676">Redox-active center</keyword>
<gene>
    <name evidence="3" type="ORF">PsYK624_006990</name>
</gene>
<dbReference type="InterPro" id="IPR011893">
    <property type="entry name" value="Selenoprotein_Rdx-typ"/>
</dbReference>
<protein>
    <submittedName>
        <fullName evidence="3">Rdx family protein</fullName>
    </submittedName>
</protein>
<evidence type="ECO:0000256" key="2">
    <source>
        <dbReference type="SAM" id="MobiDB-lite"/>
    </source>
</evidence>
<dbReference type="Pfam" id="PF10262">
    <property type="entry name" value="Rdx"/>
    <property type="match status" value="1"/>
</dbReference>
<dbReference type="NCBIfam" id="TIGR02174">
    <property type="entry name" value="CXXU_selWTH"/>
    <property type="match status" value="1"/>
</dbReference>
<dbReference type="SUPFAM" id="SSF52833">
    <property type="entry name" value="Thioredoxin-like"/>
    <property type="match status" value="1"/>
</dbReference>
<comment type="caution">
    <text evidence="3">The sequence shown here is derived from an EMBL/GenBank/DDBJ whole genome shotgun (WGS) entry which is preliminary data.</text>
</comment>